<dbReference type="Pfam" id="PF00413">
    <property type="entry name" value="Peptidase_M10"/>
    <property type="match status" value="1"/>
</dbReference>
<keyword evidence="8" id="KW-1185">Reference proteome</keyword>
<dbReference type="RefSeq" id="WP_203630774.1">
    <property type="nucleotide sequence ID" value="NZ_BNJR01000017.1"/>
</dbReference>
<evidence type="ECO:0000256" key="5">
    <source>
        <dbReference type="SAM" id="MobiDB-lite"/>
    </source>
</evidence>
<evidence type="ECO:0000256" key="3">
    <source>
        <dbReference type="ARBA" id="ARBA00022801"/>
    </source>
</evidence>
<dbReference type="EMBL" id="BNJR01000017">
    <property type="protein sequence ID" value="GHP14792.1"/>
    <property type="molecule type" value="Genomic_DNA"/>
</dbReference>
<evidence type="ECO:0000259" key="6">
    <source>
        <dbReference type="SMART" id="SM00235"/>
    </source>
</evidence>
<evidence type="ECO:0000256" key="1">
    <source>
        <dbReference type="ARBA" id="ARBA00022670"/>
    </source>
</evidence>
<comment type="caution">
    <text evidence="7">The sequence shown here is derived from an EMBL/GenBank/DDBJ whole genome shotgun (WGS) entry which is preliminary data.</text>
</comment>
<keyword evidence="1" id="KW-0645">Protease</keyword>
<dbReference type="InterPro" id="IPR024079">
    <property type="entry name" value="MetalloPept_cat_dom_sf"/>
</dbReference>
<keyword evidence="3" id="KW-0378">Hydrolase</keyword>
<feature type="region of interest" description="Disordered" evidence="5">
    <location>
        <begin position="40"/>
        <end position="89"/>
    </location>
</feature>
<dbReference type="SMART" id="SM00235">
    <property type="entry name" value="ZnMc"/>
    <property type="match status" value="1"/>
</dbReference>
<protein>
    <recommendedName>
        <fullName evidence="6">Peptidase metallopeptidase domain-containing protein</fullName>
    </recommendedName>
</protein>
<dbReference type="Gene3D" id="3.40.390.10">
    <property type="entry name" value="Collagenase (Catalytic Domain)"/>
    <property type="match status" value="1"/>
</dbReference>
<keyword evidence="2" id="KW-0479">Metal-binding</keyword>
<sequence length="248" mass="27815">MTLAVKYLIAIVLVMVLTLSIVVAADAFLIDHVKTSYAKTKKKSAKKKTKKRKSAKKQAKKSAKKQVKKSTKKPTTPVKPQQSDPHFRISEADQIATPIKYRWRTTNIHYRIDTHSDYYHDVWQTAVKNWNQHNVVTLSPVSHKPDIHLDVGSGGNIDHAGLCTTTFYNEQHLNDLPLLKVATAVIYDDTCKLHRYSKTERVRIAEHELGHALGLGHSESETSIMNPTPVGKQIADQDVSALKKAYAG</sequence>
<dbReference type="InterPro" id="IPR006026">
    <property type="entry name" value="Peptidase_Metallo"/>
</dbReference>
<organism evidence="7 8">
    <name type="scientific">Lentilactobacillus fungorum</name>
    <dbReference type="NCBI Taxonomy" id="2201250"/>
    <lineage>
        <taxon>Bacteria</taxon>
        <taxon>Bacillati</taxon>
        <taxon>Bacillota</taxon>
        <taxon>Bacilli</taxon>
        <taxon>Lactobacillales</taxon>
        <taxon>Lactobacillaceae</taxon>
        <taxon>Lentilactobacillus</taxon>
    </lineage>
</organism>
<evidence type="ECO:0000256" key="2">
    <source>
        <dbReference type="ARBA" id="ARBA00022723"/>
    </source>
</evidence>
<keyword evidence="4" id="KW-0862">Zinc</keyword>
<evidence type="ECO:0000313" key="8">
    <source>
        <dbReference type="Proteomes" id="UP000604765"/>
    </source>
</evidence>
<proteinExistence type="predicted"/>
<dbReference type="Proteomes" id="UP000604765">
    <property type="component" value="Unassembled WGS sequence"/>
</dbReference>
<name>A0ABQ3W324_9LACO</name>
<gene>
    <name evidence="7" type="ORF">YK48G_22170</name>
</gene>
<feature type="domain" description="Peptidase metallopeptidase" evidence="6">
    <location>
        <begin position="99"/>
        <end position="248"/>
    </location>
</feature>
<reference evidence="7 8" key="1">
    <citation type="journal article" date="2021" name="Int. J. Syst. Evol. Microbiol.">
        <title>Lentilactobacillus fungorum sp. nov., isolated from spent mushroom substrates.</title>
        <authorList>
            <person name="Tohno M."/>
            <person name="Tanizawa Y."/>
            <person name="Kojima Y."/>
            <person name="Sakamoto M."/>
            <person name="Ohkuma M."/>
            <person name="Kobayashi H."/>
        </authorList>
    </citation>
    <scope>NUCLEOTIDE SEQUENCE [LARGE SCALE GENOMIC DNA]</scope>
    <source>
        <strain evidence="7 8">YK48G</strain>
    </source>
</reference>
<evidence type="ECO:0000256" key="4">
    <source>
        <dbReference type="ARBA" id="ARBA00022833"/>
    </source>
</evidence>
<feature type="compositionally biased region" description="Basic residues" evidence="5">
    <location>
        <begin position="40"/>
        <end position="72"/>
    </location>
</feature>
<dbReference type="InterPro" id="IPR001818">
    <property type="entry name" value="Pept_M10_metallopeptidase"/>
</dbReference>
<dbReference type="SUPFAM" id="SSF55486">
    <property type="entry name" value="Metalloproteases ('zincins'), catalytic domain"/>
    <property type="match status" value="1"/>
</dbReference>
<evidence type="ECO:0000313" key="7">
    <source>
        <dbReference type="EMBL" id="GHP14792.1"/>
    </source>
</evidence>
<accession>A0ABQ3W324</accession>
<feature type="compositionally biased region" description="Low complexity" evidence="5">
    <location>
        <begin position="73"/>
        <end position="83"/>
    </location>
</feature>